<reference evidence="18" key="1">
    <citation type="journal article" date="2020" name="Stud. Mycol.">
        <title>101 Dothideomycetes genomes: a test case for predicting lifestyles and emergence of pathogens.</title>
        <authorList>
            <person name="Haridas S."/>
            <person name="Albert R."/>
            <person name="Binder M."/>
            <person name="Bloem J."/>
            <person name="Labutti K."/>
            <person name="Salamov A."/>
            <person name="Andreopoulos B."/>
            <person name="Baker S."/>
            <person name="Barry K."/>
            <person name="Bills G."/>
            <person name="Bluhm B."/>
            <person name="Cannon C."/>
            <person name="Castanera R."/>
            <person name="Culley D."/>
            <person name="Daum C."/>
            <person name="Ezra D."/>
            <person name="Gonzalez J."/>
            <person name="Henrissat B."/>
            <person name="Kuo A."/>
            <person name="Liang C."/>
            <person name="Lipzen A."/>
            <person name="Lutzoni F."/>
            <person name="Magnuson J."/>
            <person name="Mondo S."/>
            <person name="Nolan M."/>
            <person name="Ohm R."/>
            <person name="Pangilinan J."/>
            <person name="Park H.-J."/>
            <person name="Ramirez L."/>
            <person name="Alfaro M."/>
            <person name="Sun H."/>
            <person name="Tritt A."/>
            <person name="Yoshinaga Y."/>
            <person name="Zwiers L.-H."/>
            <person name="Turgeon B."/>
            <person name="Goodwin S."/>
            <person name="Spatafora J."/>
            <person name="Crous P."/>
            <person name="Grigoriev I."/>
        </authorList>
    </citation>
    <scope>NUCLEOTIDE SEQUENCE</scope>
    <source>
        <strain evidence="18">CBS 183.55</strain>
    </source>
</reference>
<dbReference type="Pfam" id="PF06293">
    <property type="entry name" value="Kdo"/>
    <property type="match status" value="1"/>
</dbReference>
<evidence type="ECO:0000256" key="15">
    <source>
        <dbReference type="ARBA" id="ARBA00048679"/>
    </source>
</evidence>
<dbReference type="GO" id="GO:0005524">
    <property type="term" value="F:ATP binding"/>
    <property type="evidence" value="ECO:0007669"/>
    <property type="project" value="UniProtKB-KW"/>
</dbReference>
<evidence type="ECO:0000256" key="1">
    <source>
        <dbReference type="ARBA" id="ARBA00003747"/>
    </source>
</evidence>
<dbReference type="GO" id="GO:0070525">
    <property type="term" value="P:tRNA threonylcarbamoyladenosine metabolic process"/>
    <property type="evidence" value="ECO:0007669"/>
    <property type="project" value="TreeGrafter"/>
</dbReference>
<evidence type="ECO:0000256" key="11">
    <source>
        <dbReference type="ARBA" id="ARBA00022840"/>
    </source>
</evidence>
<feature type="domain" description="Protein kinase" evidence="17">
    <location>
        <begin position="31"/>
        <end position="319"/>
    </location>
</feature>
<dbReference type="Gene3D" id="1.10.510.10">
    <property type="entry name" value="Transferase(Phosphotransferase) domain 1"/>
    <property type="match status" value="1"/>
</dbReference>
<dbReference type="GO" id="GO:0004674">
    <property type="term" value="F:protein serine/threonine kinase activity"/>
    <property type="evidence" value="ECO:0007669"/>
    <property type="project" value="UniProtKB-EC"/>
</dbReference>
<feature type="region of interest" description="Disordered" evidence="16">
    <location>
        <begin position="1"/>
        <end position="27"/>
    </location>
</feature>
<keyword evidence="10 18" id="KW-0418">Kinase</keyword>
<evidence type="ECO:0000256" key="9">
    <source>
        <dbReference type="ARBA" id="ARBA00022741"/>
    </source>
</evidence>
<gene>
    <name evidence="18" type="ORF">M421DRAFT_421504</name>
</gene>
<evidence type="ECO:0000256" key="13">
    <source>
        <dbReference type="ARBA" id="ARBA00033194"/>
    </source>
</evidence>
<proteinExistence type="inferred from homology"/>
<dbReference type="PANTHER" id="PTHR12209">
    <property type="entry name" value="NON-SPECIFIC SERINE/THREONINE PROTEIN KINASE"/>
    <property type="match status" value="1"/>
</dbReference>
<dbReference type="InterPro" id="IPR000719">
    <property type="entry name" value="Prot_kinase_dom"/>
</dbReference>
<evidence type="ECO:0000256" key="2">
    <source>
        <dbReference type="ARBA" id="ARBA00010630"/>
    </source>
</evidence>
<dbReference type="Gene3D" id="3.30.200.20">
    <property type="entry name" value="Phosphorylase Kinase, domain 1"/>
    <property type="match status" value="1"/>
</dbReference>
<organism evidence="18 19">
    <name type="scientific">Didymella exigua CBS 183.55</name>
    <dbReference type="NCBI Taxonomy" id="1150837"/>
    <lineage>
        <taxon>Eukaryota</taxon>
        <taxon>Fungi</taxon>
        <taxon>Dikarya</taxon>
        <taxon>Ascomycota</taxon>
        <taxon>Pezizomycotina</taxon>
        <taxon>Dothideomycetes</taxon>
        <taxon>Pleosporomycetidae</taxon>
        <taxon>Pleosporales</taxon>
        <taxon>Pleosporineae</taxon>
        <taxon>Didymellaceae</taxon>
        <taxon>Didymella</taxon>
    </lineage>
</organism>
<dbReference type="InterPro" id="IPR011009">
    <property type="entry name" value="Kinase-like_dom_sf"/>
</dbReference>
<keyword evidence="8" id="KW-0819">tRNA processing</keyword>
<evidence type="ECO:0000256" key="8">
    <source>
        <dbReference type="ARBA" id="ARBA00022694"/>
    </source>
</evidence>
<dbReference type="GO" id="GO:0008033">
    <property type="term" value="P:tRNA processing"/>
    <property type="evidence" value="ECO:0007669"/>
    <property type="project" value="UniProtKB-KW"/>
</dbReference>
<dbReference type="EMBL" id="ML978971">
    <property type="protein sequence ID" value="KAF1927662.1"/>
    <property type="molecule type" value="Genomic_DNA"/>
</dbReference>
<evidence type="ECO:0000256" key="6">
    <source>
        <dbReference type="ARBA" id="ARBA00019973"/>
    </source>
</evidence>
<evidence type="ECO:0000256" key="12">
    <source>
        <dbReference type="ARBA" id="ARBA00030980"/>
    </source>
</evidence>
<dbReference type="PROSITE" id="PS00109">
    <property type="entry name" value="PROTEIN_KINASE_TYR"/>
    <property type="match status" value="1"/>
</dbReference>
<evidence type="ECO:0000256" key="7">
    <source>
        <dbReference type="ARBA" id="ARBA00022679"/>
    </source>
</evidence>
<evidence type="ECO:0000256" key="14">
    <source>
        <dbReference type="ARBA" id="ARBA00047899"/>
    </source>
</evidence>
<keyword evidence="7" id="KW-0808">Transferase</keyword>
<dbReference type="PANTHER" id="PTHR12209:SF0">
    <property type="entry name" value="EKC_KEOPS COMPLEX SUBUNIT TP53RK"/>
    <property type="match status" value="1"/>
</dbReference>
<evidence type="ECO:0000256" key="4">
    <source>
        <dbReference type="ARBA" id="ARBA00012513"/>
    </source>
</evidence>
<evidence type="ECO:0000313" key="18">
    <source>
        <dbReference type="EMBL" id="KAF1927662.1"/>
    </source>
</evidence>
<comment type="function">
    <text evidence="1">Component of the EKC/KEOPS complex that is required for the formation of a threonylcarbamoyl group on adenosine at position 37 (t(6)A37) in tRNAs that read codons beginning with adenine. The complex is probably involved in the transfer of the threonylcarbamoyl moiety of threonylcarbamoyl-AMP (TC-AMP) to the N6 group of A37. BUD32 has ATPase activity in the context of the EKC/KEOPS complex and likely plays a supporting role to the catalytic subunit KAE1. The EKC/KEOPS complex also promotes both telomere uncapping and telomere elongation. The complex is required for efficient recruitment of transcriptional coactivators.</text>
</comment>
<evidence type="ECO:0000256" key="3">
    <source>
        <dbReference type="ARBA" id="ARBA00011534"/>
    </source>
</evidence>
<dbReference type="GO" id="GO:0005634">
    <property type="term" value="C:nucleus"/>
    <property type="evidence" value="ECO:0007669"/>
    <property type="project" value="TreeGrafter"/>
</dbReference>
<dbReference type="AlphaFoldDB" id="A0A6A5RIL2"/>
<dbReference type="PROSITE" id="PS50011">
    <property type="entry name" value="PROTEIN_KINASE_DOM"/>
    <property type="match status" value="1"/>
</dbReference>
<protein>
    <recommendedName>
        <fullName evidence="6">EKC/KEOPS complex subunit BUD32</fullName>
        <ecNumber evidence="4">2.7.11.1</ecNumber>
    </recommendedName>
    <alternativeName>
        <fullName evidence="12 13">Atypical Serine/threonine protein kinase BUD32</fullName>
    </alternativeName>
    <alternativeName>
        <fullName evidence="5">EKC/KEOPS complex subunit bud32</fullName>
    </alternativeName>
</protein>
<evidence type="ECO:0000256" key="5">
    <source>
        <dbReference type="ARBA" id="ARBA00013948"/>
    </source>
</evidence>
<dbReference type="GO" id="GO:0000408">
    <property type="term" value="C:EKC/KEOPS complex"/>
    <property type="evidence" value="ECO:0007669"/>
    <property type="project" value="TreeGrafter"/>
</dbReference>
<keyword evidence="19" id="KW-1185">Reference proteome</keyword>
<accession>A0A6A5RIL2</accession>
<keyword evidence="9" id="KW-0547">Nucleotide-binding</keyword>
<dbReference type="OrthoDB" id="3399at2759"/>
<comment type="catalytic activity">
    <reaction evidence="15">
        <text>L-seryl-[protein] + ATP = O-phospho-L-seryl-[protein] + ADP + H(+)</text>
        <dbReference type="Rhea" id="RHEA:17989"/>
        <dbReference type="Rhea" id="RHEA-COMP:9863"/>
        <dbReference type="Rhea" id="RHEA-COMP:11604"/>
        <dbReference type="ChEBI" id="CHEBI:15378"/>
        <dbReference type="ChEBI" id="CHEBI:29999"/>
        <dbReference type="ChEBI" id="CHEBI:30616"/>
        <dbReference type="ChEBI" id="CHEBI:83421"/>
        <dbReference type="ChEBI" id="CHEBI:456216"/>
        <dbReference type="EC" id="2.7.11.1"/>
    </reaction>
</comment>
<comment type="similarity">
    <text evidence="2">Belongs to the protein kinase superfamily. BUD32 family.</text>
</comment>
<name>A0A6A5RIL2_9PLEO</name>
<dbReference type="GO" id="GO:0005829">
    <property type="term" value="C:cytosol"/>
    <property type="evidence" value="ECO:0007669"/>
    <property type="project" value="TreeGrafter"/>
</dbReference>
<evidence type="ECO:0000259" key="17">
    <source>
        <dbReference type="PROSITE" id="PS50011"/>
    </source>
</evidence>
<comment type="subunit">
    <text evidence="3">Component of the EKC/KEOPS complex composed of at least BUD32, CGI121, GON7, KAE1 and PCC1; the whole complex dimerizes.</text>
</comment>
<evidence type="ECO:0000256" key="10">
    <source>
        <dbReference type="ARBA" id="ARBA00022777"/>
    </source>
</evidence>
<evidence type="ECO:0000313" key="19">
    <source>
        <dbReference type="Proteomes" id="UP000800082"/>
    </source>
</evidence>
<dbReference type="GeneID" id="54350522"/>
<dbReference type="FunFam" id="3.30.200.20:FF:000603">
    <property type="entry name" value="EKC/KEOPS complex subunit bud32"/>
    <property type="match status" value="1"/>
</dbReference>
<dbReference type="SUPFAM" id="SSF56112">
    <property type="entry name" value="Protein kinase-like (PK-like)"/>
    <property type="match status" value="1"/>
</dbReference>
<feature type="region of interest" description="Disordered" evidence="16">
    <location>
        <begin position="192"/>
        <end position="231"/>
    </location>
</feature>
<dbReference type="InterPro" id="IPR008266">
    <property type="entry name" value="Tyr_kinase_AS"/>
</dbReference>
<comment type="catalytic activity">
    <reaction evidence="14">
        <text>L-threonyl-[protein] + ATP = O-phospho-L-threonyl-[protein] + ADP + H(+)</text>
        <dbReference type="Rhea" id="RHEA:46608"/>
        <dbReference type="Rhea" id="RHEA-COMP:11060"/>
        <dbReference type="Rhea" id="RHEA-COMP:11605"/>
        <dbReference type="ChEBI" id="CHEBI:15378"/>
        <dbReference type="ChEBI" id="CHEBI:30013"/>
        <dbReference type="ChEBI" id="CHEBI:30616"/>
        <dbReference type="ChEBI" id="CHEBI:61977"/>
        <dbReference type="ChEBI" id="CHEBI:456216"/>
        <dbReference type="EC" id="2.7.11.1"/>
    </reaction>
</comment>
<sequence length="319" mass="35132">MTEPAPVPAISPPPNPPTDRPLHTLPPPFSQDALTPITQGAEALIYKTTFLTPSTPAIVKYRPPKPYRHPTLDKRLTKSRLLAEARSLVRVKREGVNVPGVLGCDADAGWLVLEYVNGRTIRRVLDSWAQEVKAEENRVFTEGGETGKLARAECSGSEEILDLMRRVGQEVGKLHELGVCHGDLTTSNLMLREPDEDNSKKPHPAGRTTTSAMREAAMNGEEPPPLEVPQKEPATATHQSLAGEIYLIDFGLTSSTIQDEDRAVDLYVLERAFSATHPAAEHLFHEVLEAYGKNYKGAKSVLKRLEGVRLRGRKRSMLG</sequence>
<dbReference type="Proteomes" id="UP000800082">
    <property type="component" value="Unassembled WGS sequence"/>
</dbReference>
<keyword evidence="11" id="KW-0067">ATP-binding</keyword>
<dbReference type="RefSeq" id="XP_033447914.1">
    <property type="nucleotide sequence ID" value="XM_033592854.1"/>
</dbReference>
<evidence type="ECO:0000256" key="16">
    <source>
        <dbReference type="SAM" id="MobiDB-lite"/>
    </source>
</evidence>
<dbReference type="EC" id="2.7.11.1" evidence="4"/>